<dbReference type="OrthoDB" id="1189996at2"/>
<dbReference type="STRING" id="216432.CA2559_01265"/>
<dbReference type="Proteomes" id="UP000002297">
    <property type="component" value="Chromosome"/>
</dbReference>
<evidence type="ECO:0008006" key="3">
    <source>
        <dbReference type="Google" id="ProtNLM"/>
    </source>
</evidence>
<proteinExistence type="predicted"/>
<evidence type="ECO:0000313" key="1">
    <source>
        <dbReference type="EMBL" id="EAP87342.1"/>
    </source>
</evidence>
<name>A3U525_CROAH</name>
<organism evidence="1 2">
    <name type="scientific">Croceibacter atlanticus (strain ATCC BAA-628 / JCM 21780 / CIP 108009 / IAM 15332 / KCTC 12090 / HTCC2559)</name>
    <dbReference type="NCBI Taxonomy" id="216432"/>
    <lineage>
        <taxon>Bacteria</taxon>
        <taxon>Pseudomonadati</taxon>
        <taxon>Bacteroidota</taxon>
        <taxon>Flavobacteriia</taxon>
        <taxon>Flavobacteriales</taxon>
        <taxon>Flavobacteriaceae</taxon>
        <taxon>Croceibacter</taxon>
    </lineage>
</organism>
<protein>
    <recommendedName>
        <fullName evidence="3">Peptide methionine sulfoxide reductase</fullName>
    </recommendedName>
</protein>
<dbReference type="EMBL" id="CP002046">
    <property type="protein sequence ID" value="EAP87342.1"/>
    <property type="molecule type" value="Genomic_DNA"/>
</dbReference>
<dbReference type="GeneID" id="89452055"/>
<gene>
    <name evidence="1" type="ordered locus">CA2559_01265</name>
</gene>
<keyword evidence="2" id="KW-1185">Reference proteome</keyword>
<dbReference type="HOGENOM" id="CLU_177027_0_0_10"/>
<accession>A3U525</accession>
<evidence type="ECO:0000313" key="2">
    <source>
        <dbReference type="Proteomes" id="UP000002297"/>
    </source>
</evidence>
<dbReference type="AlphaFoldDB" id="A3U525"/>
<reference evidence="1 2" key="1">
    <citation type="journal article" date="2010" name="J. Bacteriol.">
        <title>The complete genome sequence of Croceibacter atlanticus HTCC2559T.</title>
        <authorList>
            <person name="Oh H.M."/>
            <person name="Kang I."/>
            <person name="Ferriera S."/>
            <person name="Giovannoni S.J."/>
            <person name="Cho J.C."/>
        </authorList>
    </citation>
    <scope>NUCLEOTIDE SEQUENCE [LARGE SCALE GENOMIC DNA]</scope>
    <source>
        <strain evidence="2">ATCC BAA-628 / HTCC2559 / KCTC 12090</strain>
    </source>
</reference>
<sequence>MQLKQLIDSIPKGFSKTVYKSQTYSLIKTTYNTGDSIKIFAEELGGTDVISANIYSLNSNYILKPCEMPKQKVLNFLNHKQDF</sequence>
<dbReference type="eggNOG" id="COG0225">
    <property type="taxonomic scope" value="Bacteria"/>
</dbReference>
<dbReference type="KEGG" id="cat:CA2559_01265"/>
<dbReference type="RefSeq" id="WP_013186020.1">
    <property type="nucleotide sequence ID" value="NC_014230.1"/>
</dbReference>